<comment type="caution">
    <text evidence="1">The sequence shown here is derived from an EMBL/GenBank/DDBJ whole genome shotgun (WGS) entry which is preliminary data.</text>
</comment>
<evidence type="ECO:0000313" key="2">
    <source>
        <dbReference type="Proteomes" id="UP000294901"/>
    </source>
</evidence>
<dbReference type="EMBL" id="SNWR01000001">
    <property type="protein sequence ID" value="TDO36734.1"/>
    <property type="molecule type" value="Genomic_DNA"/>
</dbReference>
<dbReference type="RefSeq" id="WP_133871448.1">
    <property type="nucleotide sequence ID" value="NZ_BOMD01000101.1"/>
</dbReference>
<evidence type="ECO:0000313" key="1">
    <source>
        <dbReference type="EMBL" id="TDO36734.1"/>
    </source>
</evidence>
<name>A0A4R6JKH4_9ACTN</name>
<gene>
    <name evidence="1" type="ORF">C8E87_0316</name>
</gene>
<dbReference type="OrthoDB" id="4930678at2"/>
<sequence length="277" mass="29397">MAAADVAGTIRARTLARRRIGTPACRRLAGHTELHSAVAELAATPYGRHVRPEQDLAEAEHAVSRTLLWHLRVLAGWQSRAATDQLRVLAAGFELANLDESNARAAGWSADPAFDLGALAGTASAGPSLSRYAWLHRVAMRVPAATAWAAGAALLLLVRDRMLGRPAPEDAVVHLRALTGADCLAAASLPALRSAATAQARWVLAGIDHEDDVWRAEIAWWRRVDRDGVALLHKPRFGGDAAVGCSAVLAVDAWRVRGALESAARGGGRTEVFDATT</sequence>
<accession>A0A4R6JKH4</accession>
<dbReference type="Proteomes" id="UP000294901">
    <property type="component" value="Unassembled WGS sequence"/>
</dbReference>
<keyword evidence="2" id="KW-1185">Reference proteome</keyword>
<reference evidence="1 2" key="1">
    <citation type="submission" date="2019-03" db="EMBL/GenBank/DDBJ databases">
        <title>Sequencing the genomes of 1000 actinobacteria strains.</title>
        <authorList>
            <person name="Klenk H.-P."/>
        </authorList>
    </citation>
    <scope>NUCLEOTIDE SEQUENCE [LARGE SCALE GENOMIC DNA]</scope>
    <source>
        <strain evidence="1 2">DSM 43805</strain>
    </source>
</reference>
<protein>
    <submittedName>
        <fullName evidence="1">Uncharacterized protein</fullName>
    </submittedName>
</protein>
<proteinExistence type="predicted"/>
<organism evidence="1 2">
    <name type="scientific">Paractinoplanes brasiliensis</name>
    <dbReference type="NCBI Taxonomy" id="52695"/>
    <lineage>
        <taxon>Bacteria</taxon>
        <taxon>Bacillati</taxon>
        <taxon>Actinomycetota</taxon>
        <taxon>Actinomycetes</taxon>
        <taxon>Micromonosporales</taxon>
        <taxon>Micromonosporaceae</taxon>
        <taxon>Paractinoplanes</taxon>
    </lineage>
</organism>
<dbReference type="AlphaFoldDB" id="A0A4R6JKH4"/>